<reference evidence="4 5" key="1">
    <citation type="journal article" date="2012" name="Genome Biol. Evol.">
        <title>Genome Sequence of the Mesophilic Thermotogales Bacterium Mesotoga prima MesG1.Ag.4.2 Reveals the Largest Thermotogales Genome To Date.</title>
        <authorList>
            <person name="Zhaxybayeva O."/>
            <person name="Swithers K.S."/>
            <person name="Foght J."/>
            <person name="Green A.G."/>
            <person name="Bruce D."/>
            <person name="Detter C."/>
            <person name="Han S."/>
            <person name="Teshima H."/>
            <person name="Han J."/>
            <person name="Woyke T."/>
            <person name="Pitluck S."/>
            <person name="Nolan M."/>
            <person name="Ivanova N."/>
            <person name="Pati A."/>
            <person name="Land M.L."/>
            <person name="Dlutek M."/>
            <person name="Doolittle W.F."/>
            <person name="Noll K.M."/>
            <person name="Nesbo C.L."/>
        </authorList>
    </citation>
    <scope>NUCLEOTIDE SEQUENCE [LARGE SCALE GENOMIC DNA]</scope>
    <source>
        <strain evidence="5">mesG1.Ag.4.2</strain>
    </source>
</reference>
<gene>
    <name evidence="4" type="ORF">Theba_1531</name>
</gene>
<feature type="domain" description="Glycosyl hydrolase family 13 catalytic" evidence="3">
    <location>
        <begin position="224"/>
        <end position="588"/>
    </location>
</feature>
<dbReference type="HOGENOM" id="CLU_006462_6_4_0"/>
<dbReference type="InterPro" id="IPR013783">
    <property type="entry name" value="Ig-like_fold"/>
</dbReference>
<dbReference type="PANTHER" id="PTHR10357">
    <property type="entry name" value="ALPHA-AMYLASE FAMILY MEMBER"/>
    <property type="match status" value="1"/>
</dbReference>
<dbReference type="CDD" id="cd11338">
    <property type="entry name" value="AmyAc_CMD"/>
    <property type="match status" value="1"/>
</dbReference>
<dbReference type="GeneID" id="87107330"/>
<dbReference type="AlphaFoldDB" id="I2F5K4"/>
<dbReference type="STRING" id="660470.Theba_1531"/>
<evidence type="ECO:0000313" key="5">
    <source>
        <dbReference type="Proteomes" id="UP000002881"/>
    </source>
</evidence>
<dbReference type="SMART" id="SM00642">
    <property type="entry name" value="Aamy"/>
    <property type="match status" value="1"/>
</dbReference>
<dbReference type="Pfam" id="PF00128">
    <property type="entry name" value="Alpha-amylase"/>
    <property type="match status" value="1"/>
</dbReference>
<dbReference type="SUPFAM" id="SSF51011">
    <property type="entry name" value="Glycosyl hydrolase domain"/>
    <property type="match status" value="1"/>
</dbReference>
<keyword evidence="1" id="KW-0378">Hydrolase</keyword>
<keyword evidence="5" id="KW-1185">Reference proteome</keyword>
<dbReference type="eggNOG" id="COG0366">
    <property type="taxonomic scope" value="Bacteria"/>
</dbReference>
<dbReference type="InterPro" id="IPR045857">
    <property type="entry name" value="O16G_dom_2"/>
</dbReference>
<dbReference type="GO" id="GO:0016798">
    <property type="term" value="F:hydrolase activity, acting on glycosyl bonds"/>
    <property type="evidence" value="ECO:0007669"/>
    <property type="project" value="UniProtKB-KW"/>
</dbReference>
<sequence length="674" mass="78212" precursor="true">MMLVKKMMIILFLTVMTLGCGVSFLTTSESTPSVVVMEKSMTLEMMRLENDWWTAEVSLEPGRYRYYFTTEESSFPDERNDEKSYENEREMSVMIVEDFEVLHDSVRHSVGDRDYLNPINHDEYYFAVSAPTDVPFEAKIVIDGERYPLEYLRDFGNQSFYRTERLSVEELEYYFEIQTDSGLVFLDSLGLCRKPRIPYCFSKESLPISYFDLPDWSKGATYYQIFPERFANGDPRNDPPNVQEWNADPDYANLGGDGFFGGDLKGILDHFDHLLELGVDAIYLNPIFESPSSHKYDTEDYLKIDDNFGDDQLFEELLTAANDSDVKIILDGVFNHTGYDFFAFKDLRERGEESPYVDWYFVKRFPIRKVQDRAMTYVGWNGYAYMPKINALNKDWQSYVERLVRKYDCDGIGGWRLDVATEVDPLFWTDFFRPLLKSLDDEMILVAEFWGDARSLLRGKSFDSVMNYPFKDAVVEYVFRAGNSAAKFAAMTNLYLNAYPPQTLHSLWNILDSHDTERILTLAFNQIDLMKIAVALQMTFIGSPVIYYGDEIGMKGGRDPENRAPMIWDEERWNHDVHDFYKALLDLRRSHESIRTGEYEVIAAEGPVFSFRRWKATDEVIVITNPSREAAFFSPSMEGEFTEYLTGETISFFGGEIKVPPLTVWILTPRDSVN</sequence>
<evidence type="ECO:0000256" key="2">
    <source>
        <dbReference type="ARBA" id="ARBA00023295"/>
    </source>
</evidence>
<dbReference type="KEGG" id="mpg:Theba_1531"/>
<dbReference type="Gene3D" id="3.20.20.80">
    <property type="entry name" value="Glycosidases"/>
    <property type="match status" value="1"/>
</dbReference>
<proteinExistence type="predicted"/>
<dbReference type="SUPFAM" id="SSF51445">
    <property type="entry name" value="(Trans)glycosidases"/>
    <property type="match status" value="1"/>
</dbReference>
<dbReference type="InterPro" id="IPR017853">
    <property type="entry name" value="GH"/>
</dbReference>
<dbReference type="Gene3D" id="3.90.400.10">
    <property type="entry name" value="Oligo-1,6-glucosidase, Domain 2"/>
    <property type="match status" value="1"/>
</dbReference>
<dbReference type="GO" id="GO:0005975">
    <property type="term" value="P:carbohydrate metabolic process"/>
    <property type="evidence" value="ECO:0007669"/>
    <property type="project" value="InterPro"/>
</dbReference>
<dbReference type="EMBL" id="CP003532">
    <property type="protein sequence ID" value="AFK07207.1"/>
    <property type="molecule type" value="Genomic_DNA"/>
</dbReference>
<organism evidence="4 5">
    <name type="scientific">Mesotoga prima MesG1.Ag.4.2</name>
    <dbReference type="NCBI Taxonomy" id="660470"/>
    <lineage>
        <taxon>Bacteria</taxon>
        <taxon>Thermotogati</taxon>
        <taxon>Thermotogota</taxon>
        <taxon>Thermotogae</taxon>
        <taxon>Kosmotogales</taxon>
        <taxon>Kosmotogaceae</taxon>
        <taxon>Mesotoga</taxon>
    </lineage>
</organism>
<dbReference type="Gene3D" id="2.60.40.10">
    <property type="entry name" value="Immunoglobulins"/>
    <property type="match status" value="1"/>
</dbReference>
<dbReference type="Proteomes" id="UP000002881">
    <property type="component" value="Chromosome"/>
</dbReference>
<evidence type="ECO:0000313" key="4">
    <source>
        <dbReference type="EMBL" id="AFK07207.1"/>
    </source>
</evidence>
<dbReference type="RefSeq" id="WP_006487125.1">
    <property type="nucleotide sequence ID" value="NC_017934.1"/>
</dbReference>
<protein>
    <submittedName>
        <fullName evidence="4">Glycosidase</fullName>
    </submittedName>
</protein>
<evidence type="ECO:0000259" key="3">
    <source>
        <dbReference type="SMART" id="SM00642"/>
    </source>
</evidence>
<dbReference type="PANTHER" id="PTHR10357:SF210">
    <property type="entry name" value="MALTODEXTRIN GLUCOSIDASE"/>
    <property type="match status" value="1"/>
</dbReference>
<dbReference type="InterPro" id="IPR006047">
    <property type="entry name" value="GH13_cat_dom"/>
</dbReference>
<name>I2F5K4_9BACT</name>
<dbReference type="PROSITE" id="PS51257">
    <property type="entry name" value="PROKAR_LIPOPROTEIN"/>
    <property type="match status" value="1"/>
</dbReference>
<evidence type="ECO:0000256" key="1">
    <source>
        <dbReference type="ARBA" id="ARBA00022801"/>
    </source>
</evidence>
<keyword evidence="2 4" id="KW-0326">Glycosidase</keyword>
<accession>I2F5K4</accession>